<evidence type="ECO:0000313" key="1">
    <source>
        <dbReference type="EMBL" id="PRQ03018.1"/>
    </source>
</evidence>
<dbReference type="Pfam" id="PF11340">
    <property type="entry name" value="DUF3142"/>
    <property type="match status" value="1"/>
</dbReference>
<dbReference type="RefSeq" id="WP_106391389.1">
    <property type="nucleotide sequence ID" value="NZ_PVNK01000108.1"/>
</dbReference>
<accession>A0A2S9YD19</accession>
<evidence type="ECO:0000313" key="2">
    <source>
        <dbReference type="Proteomes" id="UP000237968"/>
    </source>
</evidence>
<reference evidence="1 2" key="1">
    <citation type="submission" date="2018-03" db="EMBL/GenBank/DDBJ databases">
        <title>Draft Genome Sequences of the Obligatory Marine Myxobacteria Enhygromyxa salina SWB005.</title>
        <authorList>
            <person name="Poehlein A."/>
            <person name="Moghaddam J.A."/>
            <person name="Harms H."/>
            <person name="Alanjari M."/>
            <person name="Koenig G.M."/>
            <person name="Daniel R."/>
            <person name="Schaeberle T.F."/>
        </authorList>
    </citation>
    <scope>NUCLEOTIDE SEQUENCE [LARGE SCALE GENOMIC DNA]</scope>
    <source>
        <strain evidence="1 2">SWB005</strain>
    </source>
</reference>
<keyword evidence="2" id="KW-1185">Reference proteome</keyword>
<evidence type="ECO:0008006" key="3">
    <source>
        <dbReference type="Google" id="ProtNLM"/>
    </source>
</evidence>
<comment type="caution">
    <text evidence="1">The sequence shown here is derived from an EMBL/GenBank/DDBJ whole genome shotgun (WGS) entry which is preliminary data.</text>
</comment>
<gene>
    <name evidence="1" type="ORF">ENSA5_19570</name>
</gene>
<name>A0A2S9YD19_9BACT</name>
<dbReference type="InterPro" id="IPR021488">
    <property type="entry name" value="DUF3142"/>
</dbReference>
<sequence>MPPKRRLRARLILGTILLSLIVLGFDGPARGQVSGSGARASGPLEHGAYLWQRGWSDEVRASIDRHAADPALGELLILAAELDGASATMIAWDEAALDDVGALGLTIRVGPWSGPFGGPDDARLPVLLDAVRSTLARARGAGLELRELQLDFDAGTRALPGYARWVAAVAELAAPTPVTITALPDWLGSPELPALLSETEGWVLQVHGLRPMTRGESAEIFELDAAREAVERAAVIAEEVDRPLRVALPTYTYLVVRDPVDGGVEGIAAEQAPRRLDRDRFVRAEADPDALAELIAGWTADRPAALEGVVWFRLPVAGDRLAWSWPTLSAVIAGRAPSRQLRLDACALAGEPGVVELHLVNEGEAGAWVDAPLRVPLPERPLAADALDGFALGRSGAAALELEPRAQVRVGTGERRPVAWLRFSEGRTLTDTVCPEPPSP</sequence>
<proteinExistence type="predicted"/>
<dbReference type="Proteomes" id="UP000237968">
    <property type="component" value="Unassembled WGS sequence"/>
</dbReference>
<dbReference type="AlphaFoldDB" id="A0A2S9YD19"/>
<organism evidence="1 2">
    <name type="scientific">Enhygromyxa salina</name>
    <dbReference type="NCBI Taxonomy" id="215803"/>
    <lineage>
        <taxon>Bacteria</taxon>
        <taxon>Pseudomonadati</taxon>
        <taxon>Myxococcota</taxon>
        <taxon>Polyangia</taxon>
        <taxon>Nannocystales</taxon>
        <taxon>Nannocystaceae</taxon>
        <taxon>Enhygromyxa</taxon>
    </lineage>
</organism>
<dbReference type="OrthoDB" id="187794at2"/>
<dbReference type="EMBL" id="PVNK01000108">
    <property type="protein sequence ID" value="PRQ03018.1"/>
    <property type="molecule type" value="Genomic_DNA"/>
</dbReference>
<protein>
    <recommendedName>
        <fullName evidence="3">DUF3142 domain-containing protein</fullName>
    </recommendedName>
</protein>